<sequence>MRHNDRMSGANKKQAAATKARLEREAAEKAAAERGKRLKLLGGAAGIVVVIIAIVLAAGAFKGSDKTEGASEQNGVRGIAETKALLAGLPQDGTLLGKPDAPVTIHEFADLKCPACQAFEIDSQKQNVDELVRTGKANLRLHLLNIIDPNVGTSDGAKGRVAANNLVAQDKYWAFVSTNYYNQGLESDSWLTDDKLKEMATEAPGVGADAINTRETPASRKLAADAEKLASDLGVSGTPSFFVQPRGTRQYTAVESSVASIKAGVEAATKKAQPAR</sequence>
<evidence type="ECO:0000313" key="4">
    <source>
        <dbReference type="EMBL" id="CAB4953844.1"/>
    </source>
</evidence>
<evidence type="ECO:0000259" key="3">
    <source>
        <dbReference type="Pfam" id="PF13462"/>
    </source>
</evidence>
<keyword evidence="2" id="KW-0472">Membrane</keyword>
<gene>
    <name evidence="4" type="ORF">UFOPK3564_03644</name>
</gene>
<feature type="transmembrane region" description="Helical" evidence="2">
    <location>
        <begin position="40"/>
        <end position="61"/>
    </location>
</feature>
<dbReference type="Pfam" id="PF13462">
    <property type="entry name" value="Thioredoxin_4"/>
    <property type="match status" value="1"/>
</dbReference>
<protein>
    <submittedName>
        <fullName evidence="4">Unannotated protein</fullName>
    </submittedName>
</protein>
<name>A0A6J7KIX7_9ZZZZ</name>
<proteinExistence type="predicted"/>
<evidence type="ECO:0000256" key="1">
    <source>
        <dbReference type="SAM" id="MobiDB-lite"/>
    </source>
</evidence>
<dbReference type="SUPFAM" id="SSF52833">
    <property type="entry name" value="Thioredoxin-like"/>
    <property type="match status" value="1"/>
</dbReference>
<keyword evidence="2" id="KW-1133">Transmembrane helix</keyword>
<evidence type="ECO:0000256" key="2">
    <source>
        <dbReference type="SAM" id="Phobius"/>
    </source>
</evidence>
<keyword evidence="2" id="KW-0812">Transmembrane</keyword>
<dbReference type="EMBL" id="CAFBMK010000373">
    <property type="protein sequence ID" value="CAB4953844.1"/>
    <property type="molecule type" value="Genomic_DNA"/>
</dbReference>
<dbReference type="InterPro" id="IPR036249">
    <property type="entry name" value="Thioredoxin-like_sf"/>
</dbReference>
<dbReference type="AlphaFoldDB" id="A0A6J7KIX7"/>
<feature type="region of interest" description="Disordered" evidence="1">
    <location>
        <begin position="1"/>
        <end position="20"/>
    </location>
</feature>
<dbReference type="InterPro" id="IPR012336">
    <property type="entry name" value="Thioredoxin-like_fold"/>
</dbReference>
<accession>A0A6J7KIX7</accession>
<organism evidence="4">
    <name type="scientific">freshwater metagenome</name>
    <dbReference type="NCBI Taxonomy" id="449393"/>
    <lineage>
        <taxon>unclassified sequences</taxon>
        <taxon>metagenomes</taxon>
        <taxon>ecological metagenomes</taxon>
    </lineage>
</organism>
<reference evidence="4" key="1">
    <citation type="submission" date="2020-05" db="EMBL/GenBank/DDBJ databases">
        <authorList>
            <person name="Chiriac C."/>
            <person name="Salcher M."/>
            <person name="Ghai R."/>
            <person name="Kavagutti S V."/>
        </authorList>
    </citation>
    <scope>NUCLEOTIDE SEQUENCE</scope>
</reference>
<dbReference type="Gene3D" id="3.40.30.10">
    <property type="entry name" value="Glutaredoxin"/>
    <property type="match status" value="1"/>
</dbReference>
<feature type="domain" description="Thioredoxin-like fold" evidence="3">
    <location>
        <begin position="93"/>
        <end position="249"/>
    </location>
</feature>